<comment type="caution">
    <text evidence="1">The sequence shown here is derived from an EMBL/GenBank/DDBJ whole genome shotgun (WGS) entry which is preliminary data.</text>
</comment>
<proteinExistence type="predicted"/>
<organism evidence="1 2">
    <name type="scientific">Marinobacter excellens HL-55</name>
    <dbReference type="NCBI Taxonomy" id="1305731"/>
    <lineage>
        <taxon>Bacteria</taxon>
        <taxon>Pseudomonadati</taxon>
        <taxon>Pseudomonadota</taxon>
        <taxon>Gammaproteobacteria</taxon>
        <taxon>Pseudomonadales</taxon>
        <taxon>Marinobacteraceae</taxon>
        <taxon>Marinobacter</taxon>
    </lineage>
</organism>
<accession>A0A0N8KKT0</accession>
<dbReference type="PATRIC" id="fig|1305731.5.peg.3496"/>
<dbReference type="Proteomes" id="UP000050416">
    <property type="component" value="Unassembled WGS sequence"/>
</dbReference>
<name>A0A0N8KKT0_9GAMM</name>
<reference evidence="1 2" key="1">
    <citation type="submission" date="2015-09" db="EMBL/GenBank/DDBJ databases">
        <title>Identification and resolution of microdiversity through metagenomic sequencing of parallel consortia.</title>
        <authorList>
            <person name="Nelson W.C."/>
            <person name="Romine M.F."/>
            <person name="Lindemann S.R."/>
        </authorList>
    </citation>
    <scope>NUCLEOTIDE SEQUENCE [LARGE SCALE GENOMIC DNA]</scope>
    <source>
        <strain evidence="1">HL-55</strain>
    </source>
</reference>
<evidence type="ECO:0000313" key="1">
    <source>
        <dbReference type="EMBL" id="KPQ28994.1"/>
    </source>
</evidence>
<evidence type="ECO:0000313" key="2">
    <source>
        <dbReference type="Proteomes" id="UP000050416"/>
    </source>
</evidence>
<gene>
    <name evidence="1" type="ORF">HLUCCX14_07965</name>
</gene>
<sequence>MKGPDNHVHWWLGVADLLGHGMQHGAIKLKRAHLSIADESFRMLEAIPVTRPVSRVVRVCHHSISHISYSSVELAGHAVALLAAAAAARGVVDGEHGCNMNDS</sequence>
<dbReference type="AlphaFoldDB" id="A0A0N8KKT0"/>
<dbReference type="EMBL" id="LJZQ01000009">
    <property type="protein sequence ID" value="KPQ28994.1"/>
    <property type="molecule type" value="Genomic_DNA"/>
</dbReference>
<dbReference type="STRING" id="1305731.GCA_000934705_03264"/>
<protein>
    <submittedName>
        <fullName evidence="1">Uncharacterized protein</fullName>
    </submittedName>
</protein>